<dbReference type="EMBL" id="JAMXLR010000051">
    <property type="protein sequence ID" value="MCO6045253.1"/>
    <property type="molecule type" value="Genomic_DNA"/>
</dbReference>
<protein>
    <submittedName>
        <fullName evidence="3">Uncharacterized protein</fullName>
    </submittedName>
</protein>
<evidence type="ECO:0000313" key="3">
    <source>
        <dbReference type="EMBL" id="MCO6045253.1"/>
    </source>
</evidence>
<evidence type="ECO:0000313" key="4">
    <source>
        <dbReference type="Proteomes" id="UP001155241"/>
    </source>
</evidence>
<dbReference type="AlphaFoldDB" id="A0A9X2JI37"/>
<dbReference type="RefSeq" id="WP_252853364.1">
    <property type="nucleotide sequence ID" value="NZ_JAMXLR010000051.1"/>
</dbReference>
<sequence length="118" mass="12584">MTPDPSAKNPYRSPATDNGKPPADSTSVVGLLRSAVQVHGWKVVVLWFFIVLVSGTYAGNHGTHSVIGGVGAFICVALLLTSLRGLWHFVALPLYGFFALEILAASLHLLRVALTMRG</sequence>
<organism evidence="3 4">
    <name type="scientific">Aeoliella straminimaris</name>
    <dbReference type="NCBI Taxonomy" id="2954799"/>
    <lineage>
        <taxon>Bacteria</taxon>
        <taxon>Pseudomonadati</taxon>
        <taxon>Planctomycetota</taxon>
        <taxon>Planctomycetia</taxon>
        <taxon>Pirellulales</taxon>
        <taxon>Lacipirellulaceae</taxon>
        <taxon>Aeoliella</taxon>
    </lineage>
</organism>
<feature type="transmembrane region" description="Helical" evidence="2">
    <location>
        <begin position="93"/>
        <end position="114"/>
    </location>
</feature>
<proteinExistence type="predicted"/>
<feature type="transmembrane region" description="Helical" evidence="2">
    <location>
        <begin position="66"/>
        <end position="87"/>
    </location>
</feature>
<comment type="caution">
    <text evidence="3">The sequence shown here is derived from an EMBL/GenBank/DDBJ whole genome shotgun (WGS) entry which is preliminary data.</text>
</comment>
<name>A0A9X2JI37_9BACT</name>
<reference evidence="3" key="1">
    <citation type="submission" date="2022-06" db="EMBL/GenBank/DDBJ databases">
        <title>Aeoliella straminimaris, a novel planctomycete from sediments.</title>
        <authorList>
            <person name="Vitorino I.R."/>
            <person name="Lage O.M."/>
        </authorList>
    </citation>
    <scope>NUCLEOTIDE SEQUENCE</scope>
    <source>
        <strain evidence="3">ICT_H6.2</strain>
    </source>
</reference>
<feature type="transmembrane region" description="Helical" evidence="2">
    <location>
        <begin position="40"/>
        <end position="59"/>
    </location>
</feature>
<accession>A0A9X2JI37</accession>
<dbReference type="Proteomes" id="UP001155241">
    <property type="component" value="Unassembled WGS sequence"/>
</dbReference>
<keyword evidence="2" id="KW-1133">Transmembrane helix</keyword>
<feature type="region of interest" description="Disordered" evidence="1">
    <location>
        <begin position="1"/>
        <end position="23"/>
    </location>
</feature>
<keyword evidence="2" id="KW-0472">Membrane</keyword>
<keyword evidence="2" id="KW-0812">Transmembrane</keyword>
<gene>
    <name evidence="3" type="ORF">NG895_15180</name>
</gene>
<keyword evidence="4" id="KW-1185">Reference proteome</keyword>
<evidence type="ECO:0000256" key="2">
    <source>
        <dbReference type="SAM" id="Phobius"/>
    </source>
</evidence>
<evidence type="ECO:0000256" key="1">
    <source>
        <dbReference type="SAM" id="MobiDB-lite"/>
    </source>
</evidence>